<reference evidence="3" key="1">
    <citation type="submission" date="2023-07" db="EMBL/GenBank/DDBJ databases">
        <title>30 novel species of actinomycetes from the DSMZ collection.</title>
        <authorList>
            <person name="Nouioui I."/>
        </authorList>
    </citation>
    <scope>NUCLEOTIDE SEQUENCE [LARGE SCALE GENOMIC DNA]</scope>
    <source>
        <strain evidence="3">DSM 44915</strain>
    </source>
</reference>
<evidence type="ECO:0000313" key="2">
    <source>
        <dbReference type="EMBL" id="MDT0266717.1"/>
    </source>
</evidence>
<keyword evidence="1" id="KW-0812">Transmembrane</keyword>
<dbReference type="Proteomes" id="UP001183410">
    <property type="component" value="Unassembled WGS sequence"/>
</dbReference>
<feature type="transmembrane region" description="Helical" evidence="1">
    <location>
        <begin position="42"/>
        <end position="63"/>
    </location>
</feature>
<evidence type="ECO:0000256" key="1">
    <source>
        <dbReference type="SAM" id="Phobius"/>
    </source>
</evidence>
<dbReference type="EMBL" id="JAVREO010000005">
    <property type="protein sequence ID" value="MDT0266717.1"/>
    <property type="molecule type" value="Genomic_DNA"/>
</dbReference>
<proteinExistence type="predicted"/>
<keyword evidence="1" id="KW-1133">Transmembrane helix</keyword>
<accession>A0ABU2JP08</accession>
<comment type="caution">
    <text evidence="2">The sequence shown here is derived from an EMBL/GenBank/DDBJ whole genome shotgun (WGS) entry which is preliminary data.</text>
</comment>
<dbReference type="RefSeq" id="WP_311666753.1">
    <property type="nucleotide sequence ID" value="NZ_JAVREO010000005.1"/>
</dbReference>
<gene>
    <name evidence="2" type="ORF">RM844_10470</name>
</gene>
<evidence type="ECO:0000313" key="3">
    <source>
        <dbReference type="Proteomes" id="UP001183410"/>
    </source>
</evidence>
<organism evidence="2 3">
    <name type="scientific">Streptomyces chisholmiae</name>
    <dbReference type="NCBI Taxonomy" id="3075540"/>
    <lineage>
        <taxon>Bacteria</taxon>
        <taxon>Bacillati</taxon>
        <taxon>Actinomycetota</taxon>
        <taxon>Actinomycetes</taxon>
        <taxon>Kitasatosporales</taxon>
        <taxon>Streptomycetaceae</taxon>
        <taxon>Streptomyces</taxon>
    </lineage>
</organism>
<name>A0ABU2JP08_9ACTN</name>
<keyword evidence="3" id="KW-1185">Reference proteome</keyword>
<protein>
    <submittedName>
        <fullName evidence="2">Uncharacterized protein</fullName>
    </submittedName>
</protein>
<sequence>MTAVQADWLTLLCAAVVVLTLPLAFGARRSALKRGEPMPGWGNALQGVGLVAVLLMALVNVVWGGA</sequence>
<keyword evidence="1" id="KW-0472">Membrane</keyword>